<dbReference type="Proteomes" id="UP000675781">
    <property type="component" value="Unassembled WGS sequence"/>
</dbReference>
<feature type="transmembrane region" description="Helical" evidence="2">
    <location>
        <begin position="69"/>
        <end position="91"/>
    </location>
</feature>
<keyword evidence="2" id="KW-0812">Transmembrane</keyword>
<feature type="region of interest" description="Disordered" evidence="1">
    <location>
        <begin position="1"/>
        <end position="28"/>
    </location>
</feature>
<feature type="transmembrane region" description="Helical" evidence="2">
    <location>
        <begin position="248"/>
        <end position="269"/>
    </location>
</feature>
<dbReference type="EMBL" id="JAGSOG010000265">
    <property type="protein sequence ID" value="MBR7838188.1"/>
    <property type="molecule type" value="Genomic_DNA"/>
</dbReference>
<feature type="transmembrane region" description="Helical" evidence="2">
    <location>
        <begin position="213"/>
        <end position="236"/>
    </location>
</feature>
<feature type="compositionally biased region" description="Basic and acidic residues" evidence="1">
    <location>
        <begin position="1"/>
        <end position="18"/>
    </location>
</feature>
<evidence type="ECO:0000313" key="4">
    <source>
        <dbReference type="Proteomes" id="UP000675781"/>
    </source>
</evidence>
<evidence type="ECO:0000256" key="2">
    <source>
        <dbReference type="SAM" id="Phobius"/>
    </source>
</evidence>
<accession>A0A941EXG6</accession>
<protein>
    <submittedName>
        <fullName evidence="3">Uncharacterized protein</fullName>
    </submittedName>
</protein>
<evidence type="ECO:0000256" key="1">
    <source>
        <dbReference type="SAM" id="MobiDB-lite"/>
    </source>
</evidence>
<proteinExistence type="predicted"/>
<dbReference type="AlphaFoldDB" id="A0A941EXG6"/>
<sequence>MRNRERRRDPRREEDLFRHGSSQDSIPPIEDLIRATRRGANAARGRTRSRTLTEADFRIRHPVWLTVRFVAYGAVLLLGLVMTVGFCAGAVSHYADADTLAHAPSCARSVDLTTSSADCVGTLAMSYDYGTYPQGSEEYAIDLVPADATGTVNPSYSPAFPPSTEFADAAGDDGILDATFWQGRIVALTAGSGDGAVTVITDENPGYPAGTDVAVALFGASLTLFALLLAGAARAVRRWLPPGLPVQLPMTGIGIGMIGCFFTAIGLILQPERVLLAGIVGPIVTGSIVLLVWLLLYRLDRATRRRVMGTYLGG</sequence>
<keyword evidence="2" id="KW-1133">Transmembrane helix</keyword>
<organism evidence="3 4">
    <name type="scientific">Actinospica durhamensis</name>
    <dbReference type="NCBI Taxonomy" id="1508375"/>
    <lineage>
        <taxon>Bacteria</taxon>
        <taxon>Bacillati</taxon>
        <taxon>Actinomycetota</taxon>
        <taxon>Actinomycetes</taxon>
        <taxon>Catenulisporales</taxon>
        <taxon>Actinospicaceae</taxon>
        <taxon>Actinospica</taxon>
    </lineage>
</organism>
<keyword evidence="2" id="KW-0472">Membrane</keyword>
<dbReference type="RefSeq" id="WP_212532649.1">
    <property type="nucleotide sequence ID" value="NZ_JAGSOG010000265.1"/>
</dbReference>
<reference evidence="3" key="1">
    <citation type="submission" date="2021-04" db="EMBL/GenBank/DDBJ databases">
        <title>Genome based classification of Actinospica acidithermotolerans sp. nov., an actinobacterium isolated from an Indonesian hot spring.</title>
        <authorList>
            <person name="Kusuma A.B."/>
            <person name="Putra K.E."/>
            <person name="Nafisah S."/>
            <person name="Loh J."/>
            <person name="Nouioui I."/>
            <person name="Goodfellow M."/>
        </authorList>
    </citation>
    <scope>NUCLEOTIDE SEQUENCE</scope>
    <source>
        <strain evidence="3">CSCA 57</strain>
    </source>
</reference>
<keyword evidence="4" id="KW-1185">Reference proteome</keyword>
<comment type="caution">
    <text evidence="3">The sequence shown here is derived from an EMBL/GenBank/DDBJ whole genome shotgun (WGS) entry which is preliminary data.</text>
</comment>
<gene>
    <name evidence="3" type="ORF">KDL01_33255</name>
</gene>
<name>A0A941EXG6_9ACTN</name>
<evidence type="ECO:0000313" key="3">
    <source>
        <dbReference type="EMBL" id="MBR7838188.1"/>
    </source>
</evidence>
<feature type="transmembrane region" description="Helical" evidence="2">
    <location>
        <begin position="275"/>
        <end position="296"/>
    </location>
</feature>